<evidence type="ECO:0000313" key="2">
    <source>
        <dbReference type="EMBL" id="QGU79743.1"/>
    </source>
</evidence>
<protein>
    <submittedName>
        <fullName evidence="2">DNA-binding protein</fullName>
    </submittedName>
</protein>
<dbReference type="Proteomes" id="UP000422997">
    <property type="component" value="Chromosome"/>
</dbReference>
<reference evidence="2 3" key="1">
    <citation type="submission" date="2016-11" db="EMBL/GenBank/DDBJ databases">
        <title>The potential of Streptococcus salivarius to inhibit the production of volatile sulphur compounds in the oral cavity.</title>
        <authorList>
            <person name="Sun L."/>
            <person name="Li Z."/>
            <person name="Jin D."/>
            <person name="Zhao H."/>
        </authorList>
    </citation>
    <scope>NUCLEOTIDE SEQUENCE [LARGE SCALE GENOMIC DNA]</scope>
    <source>
        <strain evidence="2 3">ICDC2</strain>
    </source>
</reference>
<dbReference type="InterPro" id="IPR009061">
    <property type="entry name" value="DNA-bd_dom_put_sf"/>
</dbReference>
<dbReference type="InterPro" id="IPR041657">
    <property type="entry name" value="HTH_17"/>
</dbReference>
<dbReference type="GO" id="GO:0003677">
    <property type="term" value="F:DNA binding"/>
    <property type="evidence" value="ECO:0007669"/>
    <property type="project" value="UniProtKB-KW"/>
</dbReference>
<sequence length="93" mass="10722">MLVQLPEEQTQEIQQMIATLIKNEIHHFKEDIGADSPFLNKKQTCNYLGISNNTLDIWIAMGLPYIRIGKSIRFNKESINQWMTRLEISASGD</sequence>
<dbReference type="SUPFAM" id="SSF46955">
    <property type="entry name" value="Putative DNA-binding domain"/>
    <property type="match status" value="1"/>
</dbReference>
<dbReference type="EMBL" id="CP018187">
    <property type="protein sequence ID" value="QGU79743.1"/>
    <property type="molecule type" value="Genomic_DNA"/>
</dbReference>
<name>A0AB37D7W0_STRSL</name>
<dbReference type="InterPro" id="IPR036388">
    <property type="entry name" value="WH-like_DNA-bd_sf"/>
</dbReference>
<dbReference type="InterPro" id="IPR010093">
    <property type="entry name" value="SinI_DNA-bd"/>
</dbReference>
<evidence type="ECO:0000313" key="3">
    <source>
        <dbReference type="Proteomes" id="UP000422997"/>
    </source>
</evidence>
<dbReference type="Gene3D" id="1.10.10.10">
    <property type="entry name" value="Winged helix-like DNA-binding domain superfamily/Winged helix DNA-binding domain"/>
    <property type="match status" value="1"/>
</dbReference>
<organism evidence="2 3">
    <name type="scientific">Streptococcus salivarius</name>
    <dbReference type="NCBI Taxonomy" id="1304"/>
    <lineage>
        <taxon>Bacteria</taxon>
        <taxon>Bacillati</taxon>
        <taxon>Bacillota</taxon>
        <taxon>Bacilli</taxon>
        <taxon>Lactobacillales</taxon>
        <taxon>Streptococcaceae</taxon>
        <taxon>Streptococcus</taxon>
    </lineage>
</organism>
<evidence type="ECO:0000259" key="1">
    <source>
        <dbReference type="Pfam" id="PF12728"/>
    </source>
</evidence>
<dbReference type="NCBIfam" id="TIGR01764">
    <property type="entry name" value="excise"/>
    <property type="match status" value="1"/>
</dbReference>
<proteinExistence type="predicted"/>
<accession>A0AB37D7W0</accession>
<keyword evidence="2" id="KW-0238">DNA-binding</keyword>
<feature type="domain" description="Helix-turn-helix" evidence="1">
    <location>
        <begin position="39"/>
        <end position="85"/>
    </location>
</feature>
<gene>
    <name evidence="2" type="ORF">BSR19_00690</name>
</gene>
<dbReference type="AlphaFoldDB" id="A0AB37D7W0"/>
<dbReference type="RefSeq" id="WP_156246311.1">
    <property type="nucleotide sequence ID" value="NZ_CP018187.1"/>
</dbReference>
<dbReference type="Pfam" id="PF12728">
    <property type="entry name" value="HTH_17"/>
    <property type="match status" value="1"/>
</dbReference>